<dbReference type="STRING" id="1047168.A0A0F4G967"/>
<reference evidence="3 4" key="1">
    <citation type="submission" date="2015-03" db="EMBL/GenBank/DDBJ databases">
        <title>RNA-seq based gene annotation and comparative genomics of four Zymoseptoria species reveal species-specific pathogenicity related genes and transposable element activity.</title>
        <authorList>
            <person name="Grandaubert J."/>
            <person name="Bhattacharyya A."/>
            <person name="Stukenbrock E.H."/>
        </authorList>
    </citation>
    <scope>NUCLEOTIDE SEQUENCE [LARGE SCALE GENOMIC DNA]</scope>
    <source>
        <strain evidence="3 4">Zb18110</strain>
    </source>
</reference>
<proteinExistence type="predicted"/>
<keyword evidence="2" id="KW-0812">Transmembrane</keyword>
<accession>A0A0F4G967</accession>
<evidence type="ECO:0000313" key="4">
    <source>
        <dbReference type="Proteomes" id="UP000033647"/>
    </source>
</evidence>
<gene>
    <name evidence="3" type="ORF">TI39_contig4244g00018</name>
</gene>
<organism evidence="3 4">
    <name type="scientific">Zymoseptoria brevis</name>
    <dbReference type="NCBI Taxonomy" id="1047168"/>
    <lineage>
        <taxon>Eukaryota</taxon>
        <taxon>Fungi</taxon>
        <taxon>Dikarya</taxon>
        <taxon>Ascomycota</taxon>
        <taxon>Pezizomycotina</taxon>
        <taxon>Dothideomycetes</taxon>
        <taxon>Dothideomycetidae</taxon>
        <taxon>Mycosphaerellales</taxon>
        <taxon>Mycosphaerellaceae</taxon>
        <taxon>Zymoseptoria</taxon>
    </lineage>
</organism>
<dbReference type="SUPFAM" id="SSF117281">
    <property type="entry name" value="Kelch motif"/>
    <property type="match status" value="1"/>
</dbReference>
<feature type="region of interest" description="Disordered" evidence="1">
    <location>
        <begin position="332"/>
        <end position="367"/>
    </location>
</feature>
<keyword evidence="4" id="KW-1185">Reference proteome</keyword>
<feature type="compositionally biased region" description="Low complexity" evidence="1">
    <location>
        <begin position="754"/>
        <end position="769"/>
    </location>
</feature>
<feature type="transmembrane region" description="Helical" evidence="2">
    <location>
        <begin position="375"/>
        <end position="396"/>
    </location>
</feature>
<feature type="compositionally biased region" description="Low complexity" evidence="1">
    <location>
        <begin position="333"/>
        <end position="357"/>
    </location>
</feature>
<feature type="region of interest" description="Disordered" evidence="1">
    <location>
        <begin position="783"/>
        <end position="827"/>
    </location>
</feature>
<keyword evidence="2" id="KW-1133">Transmembrane helix</keyword>
<keyword evidence="2" id="KW-0472">Membrane</keyword>
<dbReference type="AlphaFoldDB" id="A0A0F4G967"/>
<feature type="region of interest" description="Disordered" evidence="1">
    <location>
        <begin position="247"/>
        <end position="280"/>
    </location>
</feature>
<comment type="caution">
    <text evidence="3">The sequence shown here is derived from an EMBL/GenBank/DDBJ whole genome shotgun (WGS) entry which is preliminary data.</text>
</comment>
<name>A0A0F4G967_9PEZI</name>
<dbReference type="Proteomes" id="UP000033647">
    <property type="component" value="Unassembled WGS sequence"/>
</dbReference>
<feature type="region of interest" description="Disordered" evidence="1">
    <location>
        <begin position="639"/>
        <end position="729"/>
    </location>
</feature>
<feature type="region of interest" description="Disordered" evidence="1">
    <location>
        <begin position="743"/>
        <end position="771"/>
    </location>
</feature>
<evidence type="ECO:0000256" key="1">
    <source>
        <dbReference type="SAM" id="MobiDB-lite"/>
    </source>
</evidence>
<protein>
    <submittedName>
        <fullName evidence="3">Uncharacterized protein</fullName>
    </submittedName>
</protein>
<evidence type="ECO:0000313" key="3">
    <source>
        <dbReference type="EMBL" id="KJX93889.1"/>
    </source>
</evidence>
<feature type="compositionally biased region" description="Basic and acidic residues" evidence="1">
    <location>
        <begin position="791"/>
        <end position="810"/>
    </location>
</feature>
<sequence>MDDSGDGLKALGGHCSAIHKDILYLVTGSKLLSLPLERNATVSEEALPESASGPACVKVSQGGDDVLYVIGGDGTSDEYSGLQRYSFENDKWDTLSPPVDVLRTRTNHSVAYLKDTDEILVYAGSTVAAPSLLSSQTFLLSTKPPYNIRSFTSQAPPATRPILQPWNSSHAVMVGGETTNTGVWLFGPEQGWSKFETSLTEPLNANARGILITGTDGSKVLQVYETSQSPNAVQNIVLQGAFGVPAAPGTTVGGGSSPSSRKRKRDLTLNDWPAYNKTNAPTSTRTDYSLAQRADGLVVMAGGNEQEPIIMYDPERNSWVDTDDIFGQRPLVPTSTPSATTSASRTSTPSASTSAAAKEAGAAENEDNDRTMRTLGITLGVLCGIGALFILILLWLRWRKLKAKRKDGYLQEKDGADQNRMSFADRGASFMKEAGMSADDLSGYDRPWNPSAKQNAHSSLAIMTGKYGKFKANNHAPKASFESTAQLVKHKNGNMLPSDNLEMMDIGDKSFNGSTTSLAVPGPAVLNGNSLDKEVRADRSRSSGWSKYFATTAPSGPNGLSHIPSAYIKPGTSPIPESEYSSDERDRVSRIPSSVMVAPLDIDFKKTVDGQRLSHVAARSPALFATRSSTDIIEGQQGLIVDPNDPHRSHATSISSYGNRSTMDSTATSEFCNESGHTLWTPMSGNPPMPGNSTAHVQNMDRDRRTSSVYTANPYDIESRRPSRGKSAGFFPGTGVGYAKPSKVKLSHNASPTADWAAPPQAPFAAKPAGEIRDSTSSIVTIFPGVPSSYYEDKTKADTRPGAEDTRPRNTDLSWLNLDASKPPTPN</sequence>
<dbReference type="InterPro" id="IPR015915">
    <property type="entry name" value="Kelch-typ_b-propeller"/>
</dbReference>
<feature type="compositionally biased region" description="Polar residues" evidence="1">
    <location>
        <begin position="651"/>
        <end position="684"/>
    </location>
</feature>
<evidence type="ECO:0000256" key="2">
    <source>
        <dbReference type="SAM" id="Phobius"/>
    </source>
</evidence>
<dbReference type="Gene3D" id="2.120.10.80">
    <property type="entry name" value="Kelch-type beta propeller"/>
    <property type="match status" value="1"/>
</dbReference>
<dbReference type="OrthoDB" id="5352000at2759"/>
<dbReference type="EMBL" id="LAFY01004203">
    <property type="protein sequence ID" value="KJX93889.1"/>
    <property type="molecule type" value="Genomic_DNA"/>
</dbReference>